<name>A0A267FL78_9PLAT</name>
<dbReference type="GO" id="GO:0051123">
    <property type="term" value="P:RNA polymerase II preinitiation complex assembly"/>
    <property type="evidence" value="ECO:0007669"/>
    <property type="project" value="TreeGrafter"/>
</dbReference>
<dbReference type="GO" id="GO:0003713">
    <property type="term" value="F:transcription coactivator activity"/>
    <property type="evidence" value="ECO:0007669"/>
    <property type="project" value="TreeGrafter"/>
</dbReference>
<comment type="subcellular location">
    <subcellularLocation>
        <location evidence="1">Nucleus</location>
    </subcellularLocation>
</comment>
<dbReference type="STRING" id="282301.A0A267FL78"/>
<dbReference type="PANTHER" id="PTHR48068:SF4">
    <property type="entry name" value="TATA-BOX BINDING PROTEIN ASSOCIATED FACTOR 9"/>
    <property type="match status" value="1"/>
</dbReference>
<feature type="region of interest" description="Disordered" evidence="6">
    <location>
        <begin position="1"/>
        <end position="24"/>
    </location>
</feature>
<feature type="compositionally biased region" description="Low complexity" evidence="6">
    <location>
        <begin position="164"/>
        <end position="192"/>
    </location>
</feature>
<dbReference type="PANTHER" id="PTHR48068">
    <property type="entry name" value="TAF9 RNA POLYMERASE II, TATA BOX-BINDING PROTEIN (TBP)-ASSOCIATED FACTOR"/>
    <property type="match status" value="1"/>
</dbReference>
<evidence type="ECO:0000256" key="1">
    <source>
        <dbReference type="ARBA" id="ARBA00004123"/>
    </source>
</evidence>
<dbReference type="InterPro" id="IPR009072">
    <property type="entry name" value="Histone-fold"/>
</dbReference>
<comment type="similarity">
    <text evidence="2">Belongs to the TAF9 family.</text>
</comment>
<dbReference type="OrthoDB" id="341924at2759"/>
<evidence type="ECO:0000256" key="5">
    <source>
        <dbReference type="ARBA" id="ARBA00023242"/>
    </source>
</evidence>
<reference evidence="7 8" key="1">
    <citation type="submission" date="2017-06" db="EMBL/GenBank/DDBJ databases">
        <title>A platform for efficient transgenesis in Macrostomum lignano, a flatworm model organism for stem cell research.</title>
        <authorList>
            <person name="Berezikov E."/>
        </authorList>
    </citation>
    <scope>NUCLEOTIDE SEQUENCE [LARGE SCALE GENOMIC DNA]</scope>
    <source>
        <strain evidence="7">DV1</strain>
        <tissue evidence="7">Whole organism</tissue>
    </source>
</reference>
<dbReference type="InterPro" id="IPR051431">
    <property type="entry name" value="TFIID_subunit_9"/>
</dbReference>
<dbReference type="Proteomes" id="UP000215902">
    <property type="component" value="Unassembled WGS sequence"/>
</dbReference>
<dbReference type="EMBL" id="NIVC01000992">
    <property type="protein sequence ID" value="PAA73799.1"/>
    <property type="molecule type" value="Genomic_DNA"/>
</dbReference>
<comment type="caution">
    <text evidence="7">The sequence shown here is derived from an EMBL/GenBank/DDBJ whole genome shotgun (WGS) entry which is preliminary data.</text>
</comment>
<dbReference type="InterPro" id="IPR003162">
    <property type="entry name" value="TFIID-31"/>
</dbReference>
<dbReference type="Pfam" id="PF02291">
    <property type="entry name" value="TFIID-31kDa"/>
    <property type="match status" value="1"/>
</dbReference>
<evidence type="ECO:0008006" key="9">
    <source>
        <dbReference type="Google" id="ProtNLM"/>
    </source>
</evidence>
<dbReference type="SUPFAM" id="SSF47113">
    <property type="entry name" value="Histone-fold"/>
    <property type="match status" value="1"/>
</dbReference>
<feature type="region of interest" description="Disordered" evidence="6">
    <location>
        <begin position="157"/>
        <end position="201"/>
    </location>
</feature>
<keyword evidence="3" id="KW-0805">Transcription regulation</keyword>
<accession>A0A267FL78</accession>
<evidence type="ECO:0000256" key="2">
    <source>
        <dbReference type="ARBA" id="ARBA00007646"/>
    </source>
</evidence>
<evidence type="ECO:0000256" key="4">
    <source>
        <dbReference type="ARBA" id="ARBA00023163"/>
    </source>
</evidence>
<keyword evidence="5" id="KW-0539">Nucleus</keyword>
<evidence type="ECO:0000313" key="7">
    <source>
        <dbReference type="EMBL" id="PAA73799.1"/>
    </source>
</evidence>
<feature type="compositionally biased region" description="Low complexity" evidence="6">
    <location>
        <begin position="7"/>
        <end position="24"/>
    </location>
</feature>
<organism evidence="7 8">
    <name type="scientific">Macrostomum lignano</name>
    <dbReference type="NCBI Taxonomy" id="282301"/>
    <lineage>
        <taxon>Eukaryota</taxon>
        <taxon>Metazoa</taxon>
        <taxon>Spiralia</taxon>
        <taxon>Lophotrochozoa</taxon>
        <taxon>Platyhelminthes</taxon>
        <taxon>Rhabditophora</taxon>
        <taxon>Macrostomorpha</taxon>
        <taxon>Macrostomida</taxon>
        <taxon>Macrostomidae</taxon>
        <taxon>Macrostomum</taxon>
    </lineage>
</organism>
<evidence type="ECO:0000256" key="3">
    <source>
        <dbReference type="ARBA" id="ARBA00023015"/>
    </source>
</evidence>
<dbReference type="GO" id="GO:0046982">
    <property type="term" value="F:protein heterodimerization activity"/>
    <property type="evidence" value="ECO:0007669"/>
    <property type="project" value="InterPro"/>
</dbReference>
<keyword evidence="8" id="KW-1185">Reference proteome</keyword>
<evidence type="ECO:0000313" key="8">
    <source>
        <dbReference type="Proteomes" id="UP000215902"/>
    </source>
</evidence>
<proteinExistence type="inferred from homology"/>
<gene>
    <name evidence="7" type="ORF">BOX15_Mlig026713g1</name>
</gene>
<dbReference type="AlphaFoldDB" id="A0A267FL78"/>
<sequence length="201" mass="21618">KMSNQKQQQQSTASSNSATTDSVATDSVDVQTVKRLLNECGVFDYEPAVVQQLVEFMYRYCTDLLDDARAYAQHAGKKSVDLEDLKLASACHADLDLVSPPPRELLTEVAQTKNAQLLPPIKTYCGVRLPPEKFCLTQPNYKAKLRKAEARAAVVASGAGGSRSGAVGHRLVSTPSARSSARSSAPTTGSGTLKRKFTEAD</sequence>
<dbReference type="GO" id="GO:0000124">
    <property type="term" value="C:SAGA complex"/>
    <property type="evidence" value="ECO:0007669"/>
    <property type="project" value="TreeGrafter"/>
</dbReference>
<dbReference type="GO" id="GO:0005669">
    <property type="term" value="C:transcription factor TFIID complex"/>
    <property type="evidence" value="ECO:0007669"/>
    <property type="project" value="TreeGrafter"/>
</dbReference>
<keyword evidence="4" id="KW-0804">Transcription</keyword>
<evidence type="ECO:0000256" key="6">
    <source>
        <dbReference type="SAM" id="MobiDB-lite"/>
    </source>
</evidence>
<dbReference type="GO" id="GO:0016251">
    <property type="term" value="F:RNA polymerase II general transcription initiation factor activity"/>
    <property type="evidence" value="ECO:0007669"/>
    <property type="project" value="TreeGrafter"/>
</dbReference>
<protein>
    <recommendedName>
        <fullName evidence="9">Transcription initiation factor TFIID subunit 9</fullName>
    </recommendedName>
</protein>
<dbReference type="CDD" id="cd07979">
    <property type="entry name" value="HFD_TAF9"/>
    <property type="match status" value="1"/>
</dbReference>
<feature type="non-terminal residue" evidence="7">
    <location>
        <position position="1"/>
    </location>
</feature>
<dbReference type="Gene3D" id="1.10.20.10">
    <property type="entry name" value="Histone, subunit A"/>
    <property type="match status" value="1"/>
</dbReference>